<dbReference type="EMBL" id="CP003614">
    <property type="protein sequence ID" value="AFZ08184.1"/>
    <property type="molecule type" value="Genomic_DNA"/>
</dbReference>
<keyword evidence="3" id="KW-1185">Reference proteome</keyword>
<feature type="transmembrane region" description="Helical" evidence="1">
    <location>
        <begin position="6"/>
        <end position="24"/>
    </location>
</feature>
<dbReference type="KEGG" id="oni:Osc7112_3842"/>
<name>K9VKY3_9CYAN</name>
<evidence type="ECO:0000313" key="3">
    <source>
        <dbReference type="Proteomes" id="UP000010478"/>
    </source>
</evidence>
<keyword evidence="1" id="KW-1133">Transmembrane helix</keyword>
<keyword evidence="1" id="KW-0472">Membrane</keyword>
<dbReference type="RefSeq" id="WP_015177437.1">
    <property type="nucleotide sequence ID" value="NC_019729.1"/>
</dbReference>
<evidence type="ECO:0000313" key="2">
    <source>
        <dbReference type="EMBL" id="AFZ08184.1"/>
    </source>
</evidence>
<organism evidence="2 3">
    <name type="scientific">Phormidium nigroviride PCC 7112</name>
    <dbReference type="NCBI Taxonomy" id="179408"/>
    <lineage>
        <taxon>Bacteria</taxon>
        <taxon>Bacillati</taxon>
        <taxon>Cyanobacteriota</taxon>
        <taxon>Cyanophyceae</taxon>
        <taxon>Oscillatoriophycideae</taxon>
        <taxon>Oscillatoriales</taxon>
        <taxon>Oscillatoriaceae</taxon>
        <taxon>Phormidium</taxon>
    </lineage>
</organism>
<dbReference type="Proteomes" id="UP000010478">
    <property type="component" value="Chromosome"/>
</dbReference>
<evidence type="ECO:0000256" key="1">
    <source>
        <dbReference type="SAM" id="Phobius"/>
    </source>
</evidence>
<dbReference type="eggNOG" id="COG0515">
    <property type="taxonomic scope" value="Bacteria"/>
</dbReference>
<dbReference type="SUPFAM" id="SSF49464">
    <property type="entry name" value="Carboxypeptidase regulatory domain-like"/>
    <property type="match status" value="1"/>
</dbReference>
<sequence length="293" mass="31895">MNSRWTVYIGILLSTLAIIVAVTTPKVRQIFGFETNQSSKDAEIKEVPVIVRTESSAPLAGVNVEFTSQRGIAATAVTESNGYVMVKIPSTRDLQITLRKEGFETISEIVDLKGGSVVAKAYILKSTSKSTSFSTPPISADKPTPVPVGATPTGLSPTQISAKEPKPPKVECKNFGGTLANEGEYTDIIPVANKAAKPVSRFYITRNSPRSIVCEIQKNFGELPLAYALPENSELDSIVAKIYVDGKLRKNIDLNRGEALRENIDITNASTYKVEFTVTDKSDKSDYIYVLQK</sequence>
<protein>
    <submittedName>
        <fullName evidence="2">Uncharacterized protein</fullName>
    </submittedName>
</protein>
<dbReference type="STRING" id="179408.Osc7112_3842"/>
<keyword evidence="1" id="KW-0812">Transmembrane</keyword>
<gene>
    <name evidence="2" type="ORF">Osc7112_3842</name>
</gene>
<proteinExistence type="predicted"/>
<dbReference type="InterPro" id="IPR008969">
    <property type="entry name" value="CarboxyPept-like_regulatory"/>
</dbReference>
<accession>K9VKY3</accession>
<dbReference type="HOGENOM" id="CLU_949426_0_0_3"/>
<dbReference type="OrthoDB" id="518256at2"/>
<reference evidence="2 3" key="1">
    <citation type="submission" date="2012-05" db="EMBL/GenBank/DDBJ databases">
        <title>Finished chromosome of genome of Oscillatoria sp. PCC 7112.</title>
        <authorList>
            <consortium name="US DOE Joint Genome Institute"/>
            <person name="Gugger M."/>
            <person name="Coursin T."/>
            <person name="Rippka R."/>
            <person name="Tandeau De Marsac N."/>
            <person name="Huntemann M."/>
            <person name="Wei C.-L."/>
            <person name="Han J."/>
            <person name="Detter J.C."/>
            <person name="Han C."/>
            <person name="Tapia R."/>
            <person name="Davenport K."/>
            <person name="Daligault H."/>
            <person name="Erkkila T."/>
            <person name="Gu W."/>
            <person name="Munk A.C.C."/>
            <person name="Teshima H."/>
            <person name="Xu Y."/>
            <person name="Chain P."/>
            <person name="Chen A."/>
            <person name="Krypides N."/>
            <person name="Mavromatis K."/>
            <person name="Markowitz V."/>
            <person name="Szeto E."/>
            <person name="Ivanova N."/>
            <person name="Mikhailova N."/>
            <person name="Ovchinnikova G."/>
            <person name="Pagani I."/>
            <person name="Pati A."/>
            <person name="Goodwin L."/>
            <person name="Peters L."/>
            <person name="Pitluck S."/>
            <person name="Woyke T."/>
            <person name="Kerfeld C."/>
        </authorList>
    </citation>
    <scope>NUCLEOTIDE SEQUENCE [LARGE SCALE GENOMIC DNA]</scope>
    <source>
        <strain evidence="2 3">PCC 7112</strain>
    </source>
</reference>
<dbReference type="AlphaFoldDB" id="K9VKY3"/>